<gene>
    <name evidence="1" type="ORF">E2C01_052093</name>
</gene>
<organism evidence="1 2">
    <name type="scientific">Portunus trituberculatus</name>
    <name type="common">Swimming crab</name>
    <name type="synonym">Neptunus trituberculatus</name>
    <dbReference type="NCBI Taxonomy" id="210409"/>
    <lineage>
        <taxon>Eukaryota</taxon>
        <taxon>Metazoa</taxon>
        <taxon>Ecdysozoa</taxon>
        <taxon>Arthropoda</taxon>
        <taxon>Crustacea</taxon>
        <taxon>Multicrustacea</taxon>
        <taxon>Malacostraca</taxon>
        <taxon>Eumalacostraca</taxon>
        <taxon>Eucarida</taxon>
        <taxon>Decapoda</taxon>
        <taxon>Pleocyemata</taxon>
        <taxon>Brachyura</taxon>
        <taxon>Eubrachyura</taxon>
        <taxon>Portunoidea</taxon>
        <taxon>Portunidae</taxon>
        <taxon>Portuninae</taxon>
        <taxon>Portunus</taxon>
    </lineage>
</organism>
<comment type="caution">
    <text evidence="1">The sequence shown here is derived from an EMBL/GenBank/DDBJ whole genome shotgun (WGS) entry which is preliminary data.</text>
</comment>
<reference evidence="1 2" key="1">
    <citation type="submission" date="2019-05" db="EMBL/GenBank/DDBJ databases">
        <title>Another draft genome of Portunus trituberculatus and its Hox gene families provides insights of decapod evolution.</title>
        <authorList>
            <person name="Jeong J.-H."/>
            <person name="Song I."/>
            <person name="Kim S."/>
            <person name="Choi T."/>
            <person name="Kim D."/>
            <person name="Ryu S."/>
            <person name="Kim W."/>
        </authorList>
    </citation>
    <scope>NUCLEOTIDE SEQUENCE [LARGE SCALE GENOMIC DNA]</scope>
    <source>
        <tissue evidence="1">Muscle</tissue>
    </source>
</reference>
<dbReference type="AlphaFoldDB" id="A0A5B7GKP0"/>
<sequence>MSRAAISFFLRDTIKSAHSSFPDSSCHELKVHAHDIRGIATSMLLWKNCSVPTILRAACWRAPSVFTDLYLREIVSPVVAAGHVVD</sequence>
<dbReference type="Proteomes" id="UP000324222">
    <property type="component" value="Unassembled WGS sequence"/>
</dbReference>
<dbReference type="EMBL" id="VSRR010015371">
    <property type="protein sequence ID" value="MPC58099.1"/>
    <property type="molecule type" value="Genomic_DNA"/>
</dbReference>
<keyword evidence="2" id="KW-1185">Reference proteome</keyword>
<evidence type="ECO:0000313" key="1">
    <source>
        <dbReference type="EMBL" id="MPC58099.1"/>
    </source>
</evidence>
<accession>A0A5B7GKP0</accession>
<protein>
    <submittedName>
        <fullName evidence="1">Uncharacterized protein</fullName>
    </submittedName>
</protein>
<name>A0A5B7GKP0_PORTR</name>
<evidence type="ECO:0000313" key="2">
    <source>
        <dbReference type="Proteomes" id="UP000324222"/>
    </source>
</evidence>
<proteinExistence type="predicted"/>